<evidence type="ECO:0000256" key="7">
    <source>
        <dbReference type="RuleBase" id="RU003707"/>
    </source>
</evidence>
<dbReference type="GeneID" id="20244715"/>
<dbReference type="InterPro" id="IPR018376">
    <property type="entry name" value="Enoyl-CoA_hyd/isom_CS"/>
</dbReference>
<evidence type="ECO:0000256" key="5">
    <source>
        <dbReference type="ARBA" id="ARBA00023128"/>
    </source>
</evidence>
<dbReference type="InterPro" id="IPR001753">
    <property type="entry name" value="Enoyl-CoA_hydra/iso"/>
</dbReference>
<dbReference type="PANTHER" id="PTHR11941">
    <property type="entry name" value="ENOYL-COA HYDRATASE-RELATED"/>
    <property type="match status" value="1"/>
</dbReference>
<dbReference type="GO" id="GO:0004300">
    <property type="term" value="F:enoyl-CoA hydratase activity"/>
    <property type="evidence" value="ECO:0007669"/>
    <property type="project" value="UniProtKB-ARBA"/>
</dbReference>
<evidence type="ECO:0000256" key="6">
    <source>
        <dbReference type="ARBA" id="ARBA00023239"/>
    </source>
</evidence>
<dbReference type="Gene3D" id="3.90.226.10">
    <property type="entry name" value="2-enoyl-CoA Hydratase, Chain A, domain 1"/>
    <property type="match status" value="1"/>
</dbReference>
<dbReference type="GO" id="GO:0005739">
    <property type="term" value="C:mitochondrion"/>
    <property type="evidence" value="ECO:0007669"/>
    <property type="project" value="UniProtKB-SubCell"/>
</dbReference>
<dbReference type="GO" id="GO:0006635">
    <property type="term" value="P:fatty acid beta-oxidation"/>
    <property type="evidence" value="ECO:0007669"/>
    <property type="project" value="TreeGrafter"/>
</dbReference>
<reference evidence="8 9" key="1">
    <citation type="journal article" date="2013" name="Nature">
        <title>Insights into bilaterian evolution from three spiralian genomes.</title>
        <authorList>
            <person name="Simakov O."/>
            <person name="Marletaz F."/>
            <person name="Cho S.J."/>
            <person name="Edsinger-Gonzales E."/>
            <person name="Havlak P."/>
            <person name="Hellsten U."/>
            <person name="Kuo D.H."/>
            <person name="Larsson T."/>
            <person name="Lv J."/>
            <person name="Arendt D."/>
            <person name="Savage R."/>
            <person name="Osoegawa K."/>
            <person name="de Jong P."/>
            <person name="Grimwood J."/>
            <person name="Chapman J.A."/>
            <person name="Shapiro H."/>
            <person name="Aerts A."/>
            <person name="Otillar R.P."/>
            <person name="Terry A.Y."/>
            <person name="Boore J.L."/>
            <person name="Grigoriev I.V."/>
            <person name="Lindberg D.R."/>
            <person name="Seaver E.C."/>
            <person name="Weisblat D.A."/>
            <person name="Putnam N.H."/>
            <person name="Rokhsar D.S."/>
        </authorList>
    </citation>
    <scope>NUCLEOTIDE SEQUENCE [LARGE SCALE GENOMIC DNA]</scope>
</reference>
<dbReference type="OrthoDB" id="410701at2759"/>
<dbReference type="RefSeq" id="XP_009049850.1">
    <property type="nucleotide sequence ID" value="XM_009051602.1"/>
</dbReference>
<keyword evidence="9" id="KW-1185">Reference proteome</keyword>
<evidence type="ECO:0000256" key="3">
    <source>
        <dbReference type="ARBA" id="ARBA00022946"/>
    </source>
</evidence>
<evidence type="ECO:0000256" key="1">
    <source>
        <dbReference type="ARBA" id="ARBA00004173"/>
    </source>
</evidence>
<proteinExistence type="inferred from homology"/>
<dbReference type="InterPro" id="IPR014748">
    <property type="entry name" value="Enoyl-CoA_hydra_C"/>
</dbReference>
<dbReference type="Pfam" id="PF00378">
    <property type="entry name" value="ECH_1"/>
    <property type="match status" value="1"/>
</dbReference>
<dbReference type="CDD" id="cd06558">
    <property type="entry name" value="crotonase-like"/>
    <property type="match status" value="1"/>
</dbReference>
<dbReference type="Gene3D" id="1.10.12.10">
    <property type="entry name" value="Lyase 2-enoyl-coa Hydratase, Chain A, domain 2"/>
    <property type="match status" value="1"/>
</dbReference>
<evidence type="ECO:0000256" key="2">
    <source>
        <dbReference type="ARBA" id="ARBA00005254"/>
    </source>
</evidence>
<dbReference type="Proteomes" id="UP000030746">
    <property type="component" value="Unassembled WGS sequence"/>
</dbReference>
<dbReference type="CTD" id="20244715"/>
<dbReference type="HOGENOM" id="CLU_009834_7_6_1"/>
<keyword evidence="5" id="KW-0496">Mitochondrion</keyword>
<evidence type="ECO:0008006" key="10">
    <source>
        <dbReference type="Google" id="ProtNLM"/>
    </source>
</evidence>
<keyword evidence="3" id="KW-0809">Transit peptide</keyword>
<keyword evidence="6" id="KW-0456">Lyase</keyword>
<dbReference type="PROSITE" id="PS00166">
    <property type="entry name" value="ENOYL_COA_HYDRATASE"/>
    <property type="match status" value="1"/>
</dbReference>
<dbReference type="AlphaFoldDB" id="V4CBY7"/>
<sequence length="308" mass="34097">MAAFRTGLRHLSGYRPFSPRSADRHLQTACRKFCSQSQQQSPEDEFHVNRLDGDRKGIVVFSMRRFKSKNAMGKNIIQRFIDSCQEVKHDRSISVIILRSEVPNVFCAGADLKERAEMSNEEVSAFVQKLRWSVTELANLPVPTIAAIDGFALGGGLEISLGCDMRVAASNAKIGLIETSLAIIPGAGGTQRLPRVIGPSLAKELIFTARRLDGFQARDLGVVNHAVQQNDNGDAAYHRALELAEEILPNGPIALRMAKLAVNRGIEVELDSGLKYEEAFYAQIIPTKDRIEGLKAFKEKRRPVYKGH</sequence>
<organism evidence="8 9">
    <name type="scientific">Lottia gigantea</name>
    <name type="common">Giant owl limpet</name>
    <dbReference type="NCBI Taxonomy" id="225164"/>
    <lineage>
        <taxon>Eukaryota</taxon>
        <taxon>Metazoa</taxon>
        <taxon>Spiralia</taxon>
        <taxon>Lophotrochozoa</taxon>
        <taxon>Mollusca</taxon>
        <taxon>Gastropoda</taxon>
        <taxon>Patellogastropoda</taxon>
        <taxon>Lottioidea</taxon>
        <taxon>Lottiidae</taxon>
        <taxon>Lottia</taxon>
    </lineage>
</organism>
<protein>
    <recommendedName>
        <fullName evidence="10">Enoyl-CoA hydratase</fullName>
    </recommendedName>
</protein>
<dbReference type="EMBL" id="KB201037">
    <property type="protein sequence ID" value="ESO99359.1"/>
    <property type="molecule type" value="Genomic_DNA"/>
</dbReference>
<dbReference type="STRING" id="225164.V4CBY7"/>
<comment type="similarity">
    <text evidence="2 7">Belongs to the enoyl-CoA hydratase/isomerase family.</text>
</comment>
<dbReference type="PANTHER" id="PTHR11941:SF171">
    <property type="entry name" value="SD19268P"/>
    <property type="match status" value="1"/>
</dbReference>
<comment type="subcellular location">
    <subcellularLocation>
        <location evidence="1">Mitochondrion</location>
    </subcellularLocation>
</comment>
<dbReference type="GO" id="GO:0003723">
    <property type="term" value="F:RNA binding"/>
    <property type="evidence" value="ECO:0007669"/>
    <property type="project" value="UniProtKB-ARBA"/>
</dbReference>
<evidence type="ECO:0000313" key="8">
    <source>
        <dbReference type="EMBL" id="ESO99359.1"/>
    </source>
</evidence>
<dbReference type="FunFam" id="3.90.226.10:FF:000022">
    <property type="entry name" value="methylglutaconyl-CoA hydratase, mitochondrial isoform X1"/>
    <property type="match status" value="1"/>
</dbReference>
<name>V4CBY7_LOTGI</name>
<dbReference type="SUPFAM" id="SSF52096">
    <property type="entry name" value="ClpP/crotonase"/>
    <property type="match status" value="1"/>
</dbReference>
<evidence type="ECO:0000256" key="4">
    <source>
        <dbReference type="ARBA" id="ARBA00022990"/>
    </source>
</evidence>
<dbReference type="KEGG" id="lgi:LOTGIDRAFT_186751"/>
<dbReference type="InterPro" id="IPR029045">
    <property type="entry name" value="ClpP/crotonase-like_dom_sf"/>
</dbReference>
<evidence type="ECO:0000313" key="9">
    <source>
        <dbReference type="Proteomes" id="UP000030746"/>
    </source>
</evidence>
<accession>V4CBY7</accession>
<dbReference type="FunFam" id="1.10.12.10:FF:000001">
    <property type="entry name" value="Probable enoyl-CoA hydratase, mitochondrial"/>
    <property type="match status" value="1"/>
</dbReference>
<dbReference type="OMA" id="YEQAHAW"/>
<keyword evidence="4" id="KW-0007">Acetylation</keyword>
<gene>
    <name evidence="8" type="ORF">LOTGIDRAFT_186751</name>
</gene>